<feature type="region of interest" description="Disordered" evidence="3">
    <location>
        <begin position="74"/>
        <end position="105"/>
    </location>
</feature>
<sequence>MGRNSEKDPNRPKRAQSAYFIFMGDFREKCKRTGEADTSNVTEFTKLASTKWKALNEEDRKPWDERAALDKQRYEREMESYHPPPGMGGGKARRKKDPYAPKRPKSGYLHYLEAFRAKHPELGHKEIVSKGAEEWGRLTDEQKVPYNKLYETAKEEYNAKMQAMVSKDH</sequence>
<dbReference type="InterPro" id="IPR009071">
    <property type="entry name" value="HMG_box_dom"/>
</dbReference>
<keyword evidence="1 2" id="KW-0238">DNA-binding</keyword>
<accession>A0A7J7K187</accession>
<evidence type="ECO:0000313" key="5">
    <source>
        <dbReference type="EMBL" id="KAF6031714.1"/>
    </source>
</evidence>
<dbReference type="EMBL" id="VXIV02001577">
    <property type="protein sequence ID" value="KAF6031714.1"/>
    <property type="molecule type" value="Genomic_DNA"/>
</dbReference>
<dbReference type="SUPFAM" id="SSF47095">
    <property type="entry name" value="HMG-box"/>
    <property type="match status" value="2"/>
</dbReference>
<feature type="domain" description="HMG box" evidence="4">
    <location>
        <begin position="101"/>
        <end position="165"/>
    </location>
</feature>
<feature type="DNA-binding region" description="HMG box" evidence="2">
    <location>
        <begin position="12"/>
        <end position="82"/>
    </location>
</feature>
<reference evidence="5" key="1">
    <citation type="submission" date="2020-06" db="EMBL/GenBank/DDBJ databases">
        <title>Draft genome of Bugula neritina, a colonial animal packing powerful symbionts and potential medicines.</title>
        <authorList>
            <person name="Rayko M."/>
        </authorList>
    </citation>
    <scope>NUCLEOTIDE SEQUENCE [LARGE SCALE GENOMIC DNA]</scope>
    <source>
        <strain evidence="5">Kwan_BN1</strain>
    </source>
</reference>
<feature type="domain" description="HMG box" evidence="4">
    <location>
        <begin position="12"/>
        <end position="82"/>
    </location>
</feature>
<gene>
    <name evidence="5" type="ORF">EB796_010008</name>
</gene>
<name>A0A7J7K187_BUGNE</name>
<dbReference type="GO" id="GO:0005634">
    <property type="term" value="C:nucleus"/>
    <property type="evidence" value="ECO:0007669"/>
    <property type="project" value="UniProtKB-UniRule"/>
</dbReference>
<dbReference type="PANTHER" id="PTHR48112:SF22">
    <property type="entry name" value="MITOCHONDRIAL TRANSCRIPTION FACTOR A, ISOFORM B"/>
    <property type="match status" value="1"/>
</dbReference>
<evidence type="ECO:0000256" key="3">
    <source>
        <dbReference type="SAM" id="MobiDB-lite"/>
    </source>
</evidence>
<dbReference type="GO" id="GO:0003677">
    <property type="term" value="F:DNA binding"/>
    <property type="evidence" value="ECO:0007669"/>
    <property type="project" value="UniProtKB-UniRule"/>
</dbReference>
<keyword evidence="6" id="KW-1185">Reference proteome</keyword>
<dbReference type="PROSITE" id="PS50118">
    <property type="entry name" value="HMG_BOX_2"/>
    <property type="match status" value="2"/>
</dbReference>
<proteinExistence type="predicted"/>
<comment type="caution">
    <text evidence="5">The sequence shown here is derived from an EMBL/GenBank/DDBJ whole genome shotgun (WGS) entry which is preliminary data.</text>
</comment>
<dbReference type="OrthoDB" id="1919336at2759"/>
<evidence type="ECO:0000256" key="2">
    <source>
        <dbReference type="PROSITE-ProRule" id="PRU00267"/>
    </source>
</evidence>
<protein>
    <recommendedName>
        <fullName evidence="4">HMG box domain-containing protein</fullName>
    </recommendedName>
</protein>
<dbReference type="AlphaFoldDB" id="A0A7J7K187"/>
<dbReference type="PANTHER" id="PTHR48112">
    <property type="entry name" value="HIGH MOBILITY GROUP PROTEIN DSP1"/>
    <property type="match status" value="1"/>
</dbReference>
<organism evidence="5 6">
    <name type="scientific">Bugula neritina</name>
    <name type="common">Brown bryozoan</name>
    <name type="synonym">Sertularia neritina</name>
    <dbReference type="NCBI Taxonomy" id="10212"/>
    <lineage>
        <taxon>Eukaryota</taxon>
        <taxon>Metazoa</taxon>
        <taxon>Spiralia</taxon>
        <taxon>Lophotrochozoa</taxon>
        <taxon>Bryozoa</taxon>
        <taxon>Gymnolaemata</taxon>
        <taxon>Cheilostomatida</taxon>
        <taxon>Flustrina</taxon>
        <taxon>Buguloidea</taxon>
        <taxon>Bugulidae</taxon>
        <taxon>Bugula</taxon>
    </lineage>
</organism>
<dbReference type="Proteomes" id="UP000593567">
    <property type="component" value="Unassembled WGS sequence"/>
</dbReference>
<evidence type="ECO:0000256" key="1">
    <source>
        <dbReference type="ARBA" id="ARBA00023125"/>
    </source>
</evidence>
<evidence type="ECO:0000313" key="6">
    <source>
        <dbReference type="Proteomes" id="UP000593567"/>
    </source>
</evidence>
<feature type="DNA-binding region" description="HMG box" evidence="2">
    <location>
        <begin position="101"/>
        <end position="165"/>
    </location>
</feature>
<evidence type="ECO:0000259" key="4">
    <source>
        <dbReference type="PROSITE" id="PS50118"/>
    </source>
</evidence>
<dbReference type="Pfam" id="PF00505">
    <property type="entry name" value="HMG_box"/>
    <property type="match status" value="1"/>
</dbReference>
<dbReference type="SMART" id="SM00398">
    <property type="entry name" value="HMG"/>
    <property type="match status" value="2"/>
</dbReference>
<dbReference type="Pfam" id="PF09011">
    <property type="entry name" value="HMG_box_2"/>
    <property type="match status" value="1"/>
</dbReference>
<dbReference type="Gene3D" id="1.10.30.10">
    <property type="entry name" value="High mobility group box domain"/>
    <property type="match status" value="2"/>
</dbReference>
<dbReference type="InterPro" id="IPR036910">
    <property type="entry name" value="HMG_box_dom_sf"/>
</dbReference>
<keyword evidence="2" id="KW-0539">Nucleus</keyword>
<dbReference type="InterPro" id="IPR050342">
    <property type="entry name" value="HMGB"/>
</dbReference>